<evidence type="ECO:0000256" key="1">
    <source>
        <dbReference type="ARBA" id="ARBA00004370"/>
    </source>
</evidence>
<feature type="transmembrane region" description="Helical" evidence="5">
    <location>
        <begin position="122"/>
        <end position="145"/>
    </location>
</feature>
<evidence type="ECO:0000256" key="5">
    <source>
        <dbReference type="SAM" id="Phobius"/>
    </source>
</evidence>
<name>A0A8C9X014_SANLU</name>
<dbReference type="InterPro" id="IPR017452">
    <property type="entry name" value="GPCR_Rhodpsn_7TM"/>
</dbReference>
<feature type="transmembrane region" description="Helical" evidence="5">
    <location>
        <begin position="6"/>
        <end position="31"/>
    </location>
</feature>
<dbReference type="GO" id="GO:0005549">
    <property type="term" value="F:odorant binding"/>
    <property type="evidence" value="ECO:0007669"/>
    <property type="project" value="TreeGrafter"/>
</dbReference>
<feature type="transmembrane region" description="Helical" evidence="5">
    <location>
        <begin position="178"/>
        <end position="198"/>
    </location>
</feature>
<keyword evidence="3 5" id="KW-1133">Transmembrane helix</keyword>
<feature type="transmembrane region" description="Helical" evidence="5">
    <location>
        <begin position="250"/>
        <end position="276"/>
    </location>
</feature>
<dbReference type="InterPro" id="IPR052921">
    <property type="entry name" value="GPCR1_Superfamily_Member"/>
</dbReference>
<dbReference type="PANTHER" id="PTHR26451:SF866">
    <property type="entry name" value="ODORANT RECEPTOR-RELATED"/>
    <property type="match status" value="1"/>
</dbReference>
<dbReference type="InterPro" id="IPR000276">
    <property type="entry name" value="GPCR_Rhodpsn"/>
</dbReference>
<dbReference type="GeneTree" id="ENSGT00940000163093"/>
<dbReference type="CDD" id="cd00637">
    <property type="entry name" value="7tm_classA_rhodopsin-like"/>
    <property type="match status" value="1"/>
</dbReference>
<dbReference type="FunFam" id="1.20.1070.10:FF:000096">
    <property type="entry name" value="Odorant receptor 131-2"/>
    <property type="match status" value="1"/>
</dbReference>
<reference evidence="7" key="2">
    <citation type="submission" date="2025-09" db="UniProtKB">
        <authorList>
            <consortium name="Ensembl"/>
        </authorList>
    </citation>
    <scope>IDENTIFICATION</scope>
</reference>
<dbReference type="Pfam" id="PF00001">
    <property type="entry name" value="7tm_1"/>
    <property type="match status" value="1"/>
</dbReference>
<feature type="transmembrane region" description="Helical" evidence="5">
    <location>
        <begin position="73"/>
        <end position="101"/>
    </location>
</feature>
<dbReference type="Gene3D" id="1.20.1070.10">
    <property type="entry name" value="Rhodopsin 7-helix transmembrane proteins"/>
    <property type="match status" value="1"/>
</dbReference>
<comment type="subcellular location">
    <subcellularLocation>
        <location evidence="1">Membrane</location>
    </subcellularLocation>
</comment>
<dbReference type="GO" id="GO:0016020">
    <property type="term" value="C:membrane"/>
    <property type="evidence" value="ECO:0007669"/>
    <property type="project" value="UniProtKB-SubCell"/>
</dbReference>
<feature type="domain" description="G-protein coupled receptors family 1 profile" evidence="6">
    <location>
        <begin position="23"/>
        <end position="274"/>
    </location>
</feature>
<evidence type="ECO:0000313" key="8">
    <source>
        <dbReference type="Proteomes" id="UP000694568"/>
    </source>
</evidence>
<dbReference type="PANTHER" id="PTHR26451">
    <property type="entry name" value="G_PROTEIN_RECEP_F1_2 DOMAIN-CONTAINING PROTEIN"/>
    <property type="match status" value="1"/>
</dbReference>
<evidence type="ECO:0000256" key="2">
    <source>
        <dbReference type="ARBA" id="ARBA00022692"/>
    </source>
</evidence>
<evidence type="ECO:0000313" key="7">
    <source>
        <dbReference type="Ensembl" id="ENSSLUP00000004288.1"/>
    </source>
</evidence>
<dbReference type="Ensembl" id="ENSSLUT00000004418.1">
    <property type="protein sequence ID" value="ENSSLUP00000004288.1"/>
    <property type="gene ID" value="ENSSLUG00000001922.1"/>
</dbReference>
<sequence length="340" mass="38769">MGFLELVLFSTMTSMPCCVFLLINGTMLFTLRSKIVFRETSRYILLFNLLFADTVQMTLGQLLFILNAFRIRLTYPVCGVFTMLAYFTNAIPPLTLVVMSLERYVAVCYPLRHSTIVTIRKTTVAIIMVWGFSSLNILTHVILLLDFKFEDLESLTMKDNCARENMRLGSMSDLYDKLYVYFLFVSAGVAILCSYIGVSIAARSASTDKASARKGRNTLLLHMVQLGLSLSSTIHNPLHLALSKVLDKKIFVRIQIVLYVCVIIFPSCLSSLIYGIRDQTIRPILIYNLCCQWKCPGLGRYAFVLIRFFHGMIYEMCDDEICIAIFIYCDSRSIDFLFLL</sequence>
<keyword evidence="2 5" id="KW-0812">Transmembrane</keyword>
<feature type="transmembrane region" description="Helical" evidence="5">
    <location>
        <begin position="219"/>
        <end position="238"/>
    </location>
</feature>
<protein>
    <recommendedName>
        <fullName evidence="6">G-protein coupled receptors family 1 profile domain-containing protein</fullName>
    </recommendedName>
</protein>
<dbReference type="Proteomes" id="UP000694568">
    <property type="component" value="Unplaced"/>
</dbReference>
<organism evidence="7 8">
    <name type="scientific">Sander lucioperca</name>
    <name type="common">Pike-perch</name>
    <name type="synonym">Perca lucioperca</name>
    <dbReference type="NCBI Taxonomy" id="283035"/>
    <lineage>
        <taxon>Eukaryota</taxon>
        <taxon>Metazoa</taxon>
        <taxon>Chordata</taxon>
        <taxon>Craniata</taxon>
        <taxon>Vertebrata</taxon>
        <taxon>Euteleostomi</taxon>
        <taxon>Actinopterygii</taxon>
        <taxon>Neopterygii</taxon>
        <taxon>Teleostei</taxon>
        <taxon>Neoteleostei</taxon>
        <taxon>Acanthomorphata</taxon>
        <taxon>Eupercaria</taxon>
        <taxon>Perciformes</taxon>
        <taxon>Percoidei</taxon>
        <taxon>Percidae</taxon>
        <taxon>Luciopercinae</taxon>
        <taxon>Sander</taxon>
    </lineage>
</organism>
<dbReference type="GO" id="GO:0004930">
    <property type="term" value="F:G protein-coupled receptor activity"/>
    <property type="evidence" value="ECO:0007669"/>
    <property type="project" value="InterPro"/>
</dbReference>
<dbReference type="PROSITE" id="PS50262">
    <property type="entry name" value="G_PROTEIN_RECEP_F1_2"/>
    <property type="match status" value="1"/>
</dbReference>
<keyword evidence="4 5" id="KW-0472">Membrane</keyword>
<evidence type="ECO:0000259" key="6">
    <source>
        <dbReference type="PROSITE" id="PS50262"/>
    </source>
</evidence>
<feature type="transmembrane region" description="Helical" evidence="5">
    <location>
        <begin position="43"/>
        <end position="67"/>
    </location>
</feature>
<accession>A0A8C9X014</accession>
<keyword evidence="8" id="KW-1185">Reference proteome</keyword>
<proteinExistence type="predicted"/>
<evidence type="ECO:0000256" key="4">
    <source>
        <dbReference type="ARBA" id="ARBA00023136"/>
    </source>
</evidence>
<reference evidence="7" key="1">
    <citation type="submission" date="2025-08" db="UniProtKB">
        <authorList>
            <consortium name="Ensembl"/>
        </authorList>
    </citation>
    <scope>IDENTIFICATION</scope>
</reference>
<dbReference type="GO" id="GO:0004984">
    <property type="term" value="F:olfactory receptor activity"/>
    <property type="evidence" value="ECO:0007669"/>
    <property type="project" value="TreeGrafter"/>
</dbReference>
<dbReference type="AlphaFoldDB" id="A0A8C9X014"/>
<evidence type="ECO:0000256" key="3">
    <source>
        <dbReference type="ARBA" id="ARBA00022989"/>
    </source>
</evidence>
<dbReference type="SUPFAM" id="SSF81321">
    <property type="entry name" value="Family A G protein-coupled receptor-like"/>
    <property type="match status" value="1"/>
</dbReference>